<reference evidence="1 2" key="1">
    <citation type="submission" date="2019-09" db="EMBL/GenBank/DDBJ databases">
        <title>Bird 10,000 Genomes (B10K) Project - Family phase.</title>
        <authorList>
            <person name="Zhang G."/>
        </authorList>
    </citation>
    <scope>NUCLEOTIDE SEQUENCE [LARGE SCALE GENOMIC DNA]</scope>
    <source>
        <strain evidence="1">B10K-DU-001-21</strain>
        <tissue evidence="1">Muscle</tissue>
    </source>
</reference>
<dbReference type="Proteomes" id="UP000578343">
    <property type="component" value="Unassembled WGS sequence"/>
</dbReference>
<protein>
    <submittedName>
        <fullName evidence="1">POL2 protein</fullName>
    </submittedName>
</protein>
<accession>A0A7K9E6K0</accession>
<feature type="non-terminal residue" evidence="1">
    <location>
        <position position="69"/>
    </location>
</feature>
<sequence>VRTTSIMLLNFLGKKGLRVSRSKLQFVEREVKYLGHLISEGKRKINPERISGIVSMPIPRTKREIRQFL</sequence>
<dbReference type="Gene3D" id="3.30.70.270">
    <property type="match status" value="1"/>
</dbReference>
<dbReference type="AlphaFoldDB" id="A0A7K9E6K0"/>
<evidence type="ECO:0000313" key="1">
    <source>
        <dbReference type="EMBL" id="NXG72326.1"/>
    </source>
</evidence>
<dbReference type="InterPro" id="IPR051320">
    <property type="entry name" value="Viral_Replic_Matur_Polypro"/>
</dbReference>
<evidence type="ECO:0000313" key="2">
    <source>
        <dbReference type="Proteomes" id="UP000578343"/>
    </source>
</evidence>
<feature type="non-terminal residue" evidence="1">
    <location>
        <position position="1"/>
    </location>
</feature>
<dbReference type="PANTHER" id="PTHR33064">
    <property type="entry name" value="POL PROTEIN"/>
    <property type="match status" value="1"/>
</dbReference>
<dbReference type="SUPFAM" id="SSF56672">
    <property type="entry name" value="DNA/RNA polymerases"/>
    <property type="match status" value="1"/>
</dbReference>
<name>A0A7K9E6K0_BARMA</name>
<dbReference type="EMBL" id="VWZK01007805">
    <property type="protein sequence ID" value="NXG72326.1"/>
    <property type="molecule type" value="Genomic_DNA"/>
</dbReference>
<gene>
    <name evidence="1" type="primary">Pol_0</name>
    <name evidence="1" type="ORF">BARMAR_R15197</name>
</gene>
<dbReference type="InterPro" id="IPR043502">
    <property type="entry name" value="DNA/RNA_pol_sf"/>
</dbReference>
<dbReference type="PANTHER" id="PTHR33064:SF37">
    <property type="entry name" value="RIBONUCLEASE H"/>
    <property type="match status" value="1"/>
</dbReference>
<dbReference type="InterPro" id="IPR043128">
    <property type="entry name" value="Rev_trsase/Diguanyl_cyclase"/>
</dbReference>
<dbReference type="OrthoDB" id="9950135at2759"/>
<organism evidence="1 2">
    <name type="scientific">Baryphthengus martii</name>
    <name type="common">Rufous motmot</name>
    <dbReference type="NCBI Taxonomy" id="176943"/>
    <lineage>
        <taxon>Eukaryota</taxon>
        <taxon>Metazoa</taxon>
        <taxon>Chordata</taxon>
        <taxon>Craniata</taxon>
        <taxon>Vertebrata</taxon>
        <taxon>Euteleostomi</taxon>
        <taxon>Archelosauria</taxon>
        <taxon>Archosauria</taxon>
        <taxon>Dinosauria</taxon>
        <taxon>Saurischia</taxon>
        <taxon>Theropoda</taxon>
        <taxon>Coelurosauria</taxon>
        <taxon>Aves</taxon>
        <taxon>Neognathae</taxon>
        <taxon>Neoaves</taxon>
        <taxon>Telluraves</taxon>
        <taxon>Coraciimorphae</taxon>
        <taxon>Coraciiformes</taxon>
        <taxon>Momotidae</taxon>
        <taxon>Baryphthengus</taxon>
    </lineage>
</organism>
<keyword evidence="2" id="KW-1185">Reference proteome</keyword>
<comment type="caution">
    <text evidence="1">The sequence shown here is derived from an EMBL/GenBank/DDBJ whole genome shotgun (WGS) entry which is preliminary data.</text>
</comment>
<proteinExistence type="predicted"/>